<feature type="compositionally biased region" description="Basic and acidic residues" evidence="4">
    <location>
        <begin position="839"/>
        <end position="851"/>
    </location>
</feature>
<feature type="compositionally biased region" description="Acidic residues" evidence="4">
    <location>
        <begin position="424"/>
        <end position="434"/>
    </location>
</feature>
<feature type="compositionally biased region" description="Basic and acidic residues" evidence="4">
    <location>
        <begin position="508"/>
        <end position="572"/>
    </location>
</feature>
<dbReference type="CDD" id="cd20145">
    <property type="entry name" value="PWWP_ZCWPW1"/>
    <property type="match status" value="1"/>
</dbReference>
<dbReference type="InterPro" id="IPR000313">
    <property type="entry name" value="PWWP_dom"/>
</dbReference>
<feature type="compositionally biased region" description="Basic residues" evidence="4">
    <location>
        <begin position="131"/>
        <end position="142"/>
    </location>
</feature>
<dbReference type="GO" id="GO:0008270">
    <property type="term" value="F:zinc ion binding"/>
    <property type="evidence" value="ECO:0007669"/>
    <property type="project" value="UniProtKB-KW"/>
</dbReference>
<keyword evidence="2" id="KW-0863">Zinc-finger</keyword>
<feature type="region of interest" description="Disordered" evidence="4">
    <location>
        <begin position="113"/>
        <end position="173"/>
    </location>
</feature>
<feature type="compositionally biased region" description="Basic and acidic residues" evidence="4">
    <location>
        <begin position="751"/>
        <end position="771"/>
    </location>
</feature>
<feature type="domain" description="PWWP" evidence="5">
    <location>
        <begin position="252"/>
        <end position="307"/>
    </location>
</feature>
<feature type="compositionally biased region" description="Basic residues" evidence="4">
    <location>
        <begin position="462"/>
        <end position="473"/>
    </location>
</feature>
<dbReference type="InterPro" id="IPR011124">
    <property type="entry name" value="Znf_CW"/>
</dbReference>
<proteinExistence type="predicted"/>
<feature type="region of interest" description="Disordered" evidence="4">
    <location>
        <begin position="1"/>
        <end position="39"/>
    </location>
</feature>
<dbReference type="InterPro" id="IPR042778">
    <property type="entry name" value="ZCWPW1/ZCWPW2"/>
</dbReference>
<dbReference type="Pfam" id="PF07496">
    <property type="entry name" value="zf-CW"/>
    <property type="match status" value="1"/>
</dbReference>
<feature type="compositionally biased region" description="Basic residues" evidence="4">
    <location>
        <begin position="1"/>
        <end position="12"/>
    </location>
</feature>
<feature type="compositionally biased region" description="Basic and acidic residues" evidence="4">
    <location>
        <begin position="815"/>
        <end position="824"/>
    </location>
</feature>
<dbReference type="PANTHER" id="PTHR15999">
    <property type="entry name" value="ZINC FINGER CW-TYPE PWWP DOMAIN PROTEIN 1"/>
    <property type="match status" value="1"/>
</dbReference>
<feature type="region of interest" description="Disordered" evidence="4">
    <location>
        <begin position="872"/>
        <end position="927"/>
    </location>
</feature>
<evidence type="ECO:0000256" key="3">
    <source>
        <dbReference type="ARBA" id="ARBA00022833"/>
    </source>
</evidence>
<feature type="compositionally biased region" description="Acidic residues" evidence="4">
    <location>
        <begin position="1026"/>
        <end position="1038"/>
    </location>
</feature>
<feature type="compositionally biased region" description="Basic residues" evidence="4">
    <location>
        <begin position="720"/>
        <end position="737"/>
    </location>
</feature>
<protein>
    <submittedName>
        <fullName evidence="7">Zinc finger CW-type PWWP domain protein 1</fullName>
    </submittedName>
</protein>
<feature type="compositionally biased region" description="Basic and acidic residues" evidence="4">
    <location>
        <begin position="474"/>
        <end position="485"/>
    </location>
</feature>
<dbReference type="SMART" id="SM00293">
    <property type="entry name" value="PWWP"/>
    <property type="match status" value="1"/>
</dbReference>
<evidence type="ECO:0000256" key="4">
    <source>
        <dbReference type="SAM" id="MobiDB-lite"/>
    </source>
</evidence>
<feature type="compositionally biased region" description="Basic residues" evidence="4">
    <location>
        <begin position="445"/>
        <end position="454"/>
    </location>
</feature>
<evidence type="ECO:0000259" key="5">
    <source>
        <dbReference type="PROSITE" id="PS50812"/>
    </source>
</evidence>
<dbReference type="Proteomes" id="UP001152320">
    <property type="component" value="Chromosome 21"/>
</dbReference>
<dbReference type="SUPFAM" id="SSF63748">
    <property type="entry name" value="Tudor/PWWP/MBT"/>
    <property type="match status" value="1"/>
</dbReference>
<dbReference type="AlphaFoldDB" id="A0A9Q0YG69"/>
<keyword evidence="8" id="KW-1185">Reference proteome</keyword>
<organism evidence="7 8">
    <name type="scientific">Holothuria leucospilota</name>
    <name type="common">Black long sea cucumber</name>
    <name type="synonym">Mertensiothuria leucospilota</name>
    <dbReference type="NCBI Taxonomy" id="206669"/>
    <lineage>
        <taxon>Eukaryota</taxon>
        <taxon>Metazoa</taxon>
        <taxon>Echinodermata</taxon>
        <taxon>Eleutherozoa</taxon>
        <taxon>Echinozoa</taxon>
        <taxon>Holothuroidea</taxon>
        <taxon>Aspidochirotacea</taxon>
        <taxon>Aspidochirotida</taxon>
        <taxon>Holothuriidae</taxon>
        <taxon>Holothuria</taxon>
    </lineage>
</organism>
<gene>
    <name evidence="7" type="ORF">HOLleu_38580</name>
</gene>
<dbReference type="PROSITE" id="PS50812">
    <property type="entry name" value="PWWP"/>
    <property type="match status" value="1"/>
</dbReference>
<evidence type="ECO:0000259" key="6">
    <source>
        <dbReference type="PROSITE" id="PS51050"/>
    </source>
</evidence>
<sequence length="1038" mass="117062">MPSLSRKGRKRKEMQAKKAGQDLLGDAEVPSTDPPSLNVVKPVTLDGITESNDRADLKDGDGTSDVVDAKHQLEGALSEVGGKILPANNDPSGEDVEAEAFSQESLEDIFTSTPPVNSEDDALEITPNPPSKKKVKRTKKHTHECPQNPSRKLMFGSSKKGKKASKETSHKITRKCGSRKQFQNRDLHQQGVWVQCDNFKCRKWRFLSSVTDPARVEQNWICTMHPDGSFNSCDKPEEDYTNLEFIHNKFTEGSIVWAKMQGYPWWPAMVESDPDTGCFMEHEGVDTEVTHYHCVFLDKTVSRFWVPAIFVKAFEADGNPPGLLTLKKRDYTKQVMPAKERALDALNLPLKERIERYGFGKTFKGVWREKKSREKIFHSRDEAHVEEANLEIDADDVLGDMLSSEDMEELMNETEGLMAEAEEAVQEMDEEENILGEATGEETKKIKHSRKRKLSKCDESKVKRKKHKKKKSKYEKSKKIQGIEKKSRKRSRRESALKDEVMPGNRDNIQDDRNVSCKSEEKEGLEVLSKEKKMESDNEFEESKCMVLKEDFSEKAEVDQTEVKGRKDKETCDEAADGGDMGKNETKEDEEDEDCMDTVEMEKGDEDRPVLSKEKIDVDKSNDKLDGESELGGKDLHDADKGTEDVKVKGKKDHKTTKAEREEKRKERELKKQCALEEKERKLKEREIKKLNKEKEKQEKEEKKKEREMKKQQALEEKERKKKARIEKAEKKAKKMNKLPESSAGEMQEDNFEKTPVKAAGHAKDGADTKVKKAKFSVPKEKPKAFVPPGGKPKTAIPTDQRAKAHPVQTSLIGDVDKDEKKGGDGTVALNESSLTEDEERRNVEGGSDKENVCKITNEKVKDSGIAPKLKKKKFSVKRKEVSSDSAVKAECGKGSLKTTEESVPLTTANGPDSQEGKIGGKVNSKKESFMMRNKDITESHPGDSPVPSTCSVLENNGNHDCGDIGRDSKEFDEVNKNCKRQAVDGSWPTKHDQEVNASDNDDVLDLEWSEAPEMAGKKSLVTSVNEEDSDPFEVVEE</sequence>
<evidence type="ECO:0000256" key="1">
    <source>
        <dbReference type="ARBA" id="ARBA00022723"/>
    </source>
</evidence>
<dbReference type="PROSITE" id="PS51050">
    <property type="entry name" value="ZF_CW"/>
    <property type="match status" value="1"/>
</dbReference>
<comment type="caution">
    <text evidence="7">The sequence shown here is derived from an EMBL/GenBank/DDBJ whole genome shotgun (WGS) entry which is preliminary data.</text>
</comment>
<dbReference type="GO" id="GO:0005634">
    <property type="term" value="C:nucleus"/>
    <property type="evidence" value="ECO:0007669"/>
    <property type="project" value="TreeGrafter"/>
</dbReference>
<feature type="region of interest" description="Disordered" evidence="4">
    <location>
        <begin position="1015"/>
        <end position="1038"/>
    </location>
</feature>
<keyword evidence="1" id="KW-0479">Metal-binding</keyword>
<dbReference type="Gene3D" id="3.30.40.100">
    <property type="match status" value="1"/>
</dbReference>
<feature type="region of interest" description="Disordered" evidence="4">
    <location>
        <begin position="424"/>
        <end position="851"/>
    </location>
</feature>
<dbReference type="PANTHER" id="PTHR15999:SF2">
    <property type="entry name" value="ZINC FINGER CW-TYPE PWWP DOMAIN PROTEIN 1"/>
    <property type="match status" value="1"/>
</dbReference>
<evidence type="ECO:0000256" key="2">
    <source>
        <dbReference type="ARBA" id="ARBA00022771"/>
    </source>
</evidence>
<dbReference type="EMBL" id="JAIZAY010000021">
    <property type="protein sequence ID" value="KAJ8021399.1"/>
    <property type="molecule type" value="Genomic_DNA"/>
</dbReference>
<keyword evidence="3" id="KW-0862">Zinc</keyword>
<accession>A0A9Q0YG69</accession>
<name>A0A9Q0YG69_HOLLE</name>
<feature type="compositionally biased region" description="Acidic residues" evidence="4">
    <location>
        <begin position="587"/>
        <end position="599"/>
    </location>
</feature>
<feature type="domain" description="CW-type" evidence="6">
    <location>
        <begin position="187"/>
        <end position="241"/>
    </location>
</feature>
<feature type="compositionally biased region" description="Basic and acidic residues" evidence="4">
    <location>
        <begin position="656"/>
        <end position="719"/>
    </location>
</feature>
<feature type="compositionally biased region" description="Basic and acidic residues" evidence="4">
    <location>
        <begin position="600"/>
        <end position="648"/>
    </location>
</feature>
<evidence type="ECO:0000313" key="8">
    <source>
        <dbReference type="Proteomes" id="UP001152320"/>
    </source>
</evidence>
<reference evidence="7" key="1">
    <citation type="submission" date="2021-10" db="EMBL/GenBank/DDBJ databases">
        <title>Tropical sea cucumber genome reveals ecological adaptation and Cuvierian tubules defense mechanism.</title>
        <authorList>
            <person name="Chen T."/>
        </authorList>
    </citation>
    <scope>NUCLEOTIDE SEQUENCE</scope>
    <source>
        <strain evidence="7">Nanhai2018</strain>
        <tissue evidence="7">Muscle</tissue>
    </source>
</reference>
<evidence type="ECO:0000313" key="7">
    <source>
        <dbReference type="EMBL" id="KAJ8021399.1"/>
    </source>
</evidence>
<dbReference type="Gene3D" id="2.30.30.140">
    <property type="match status" value="1"/>
</dbReference>
<dbReference type="OrthoDB" id="5964980at2759"/>
<dbReference type="Pfam" id="PF00855">
    <property type="entry name" value="PWWP"/>
    <property type="match status" value="1"/>
</dbReference>